<comment type="caution">
    <text evidence="1">The sequence shown here is derived from an EMBL/GenBank/DDBJ whole genome shotgun (WGS) entry which is preliminary data.</text>
</comment>
<dbReference type="InterPro" id="IPR032675">
    <property type="entry name" value="LRR_dom_sf"/>
</dbReference>
<sequence>MDSRDSPLRHLDNDVLTAIFELLRPREGLRPLSATCRWIRDASKPVLFRHSWVGSTWLRGGGSKDTVSGYLPQSLWTFVRHLSFYGDFPAWPIDSLPQPEVLLRRADQTASFLRSPLELAFLAAVVEQVPVSLETLVVSSEFLPSLQSLSNVVWPNLRELRLQGERIVDETTPSTGPLLASMPQLQTLVLELAPPAGATPRQRICPKDDRELDRPCPWPDLLTFSIAYPDPDDTIYSLLPHTLRSLSLRCWPRHYIHVDWPAFTRGQTLGWQSPILSAAELLRIIQHRQWPCLSDLDIEYRQDECEKELLEALPAACPNLTTLTLHRYRMPGADDIDMTMLAQALAPLAHLRDLRLHLDFSQHPPAIAAVSDYWRPRVGALVYSKYHECATYLASTLATSLRSILFLVRILETNEWVPFFVMVDEAHQRTARINMLIAEEYELEWTAVGRLEELSTSTLMFHQTNLQDECTVNVFIVFANRIVRLFTE</sequence>
<organism evidence="1 2">
    <name type="scientific">Pycnoporus cinnabarinus</name>
    <name type="common">Cinnabar-red polypore</name>
    <name type="synonym">Trametes cinnabarina</name>
    <dbReference type="NCBI Taxonomy" id="5643"/>
    <lineage>
        <taxon>Eukaryota</taxon>
        <taxon>Fungi</taxon>
        <taxon>Dikarya</taxon>
        <taxon>Basidiomycota</taxon>
        <taxon>Agaricomycotina</taxon>
        <taxon>Agaricomycetes</taxon>
        <taxon>Polyporales</taxon>
        <taxon>Polyporaceae</taxon>
        <taxon>Trametes</taxon>
    </lineage>
</organism>
<protein>
    <recommendedName>
        <fullName evidence="3">F-box domain-containing protein</fullName>
    </recommendedName>
</protein>
<gene>
    <name evidence="1" type="ORF">BN946_scf185031.g2</name>
</gene>
<accession>A0A060SIB5</accession>
<evidence type="ECO:0008006" key="3">
    <source>
        <dbReference type="Google" id="ProtNLM"/>
    </source>
</evidence>
<dbReference type="OrthoDB" id="2750874at2759"/>
<name>A0A060SIB5_PYCCI</name>
<proteinExistence type="predicted"/>
<reference evidence="1" key="1">
    <citation type="submission" date="2014-01" db="EMBL/GenBank/DDBJ databases">
        <title>The genome of the white-rot fungus Pycnoporus cinnabarinus: a basidiomycete model with a versatile arsenal for lignocellulosic biomass breakdown.</title>
        <authorList>
            <person name="Levasseur A."/>
            <person name="Lomascolo A."/>
            <person name="Ruiz-Duenas F.J."/>
            <person name="Uzan E."/>
            <person name="Piumi F."/>
            <person name="Kues U."/>
            <person name="Ram A.F.J."/>
            <person name="Murat C."/>
            <person name="Haon M."/>
            <person name="Benoit I."/>
            <person name="Arfi Y."/>
            <person name="Chevret D."/>
            <person name="Drula E."/>
            <person name="Kwon M.J."/>
            <person name="Gouret P."/>
            <person name="Lesage-Meessen L."/>
            <person name="Lombard V."/>
            <person name="Mariette J."/>
            <person name="Noirot C."/>
            <person name="Park J."/>
            <person name="Patyshakuliyeva A."/>
            <person name="Wieneger R.A.B."/>
            <person name="Wosten H.A.B."/>
            <person name="Martin F."/>
            <person name="Coutinho P.M."/>
            <person name="de Vries R."/>
            <person name="Martinez A.T."/>
            <person name="Klopp C."/>
            <person name="Pontarotti P."/>
            <person name="Henrissat B."/>
            <person name="Record E."/>
        </authorList>
    </citation>
    <scope>NUCLEOTIDE SEQUENCE [LARGE SCALE GENOMIC DNA]</scope>
    <source>
        <strain evidence="1">BRFM137</strain>
    </source>
</reference>
<evidence type="ECO:0000313" key="1">
    <source>
        <dbReference type="EMBL" id="CDO74237.1"/>
    </source>
</evidence>
<keyword evidence="2" id="KW-1185">Reference proteome</keyword>
<dbReference type="HOGENOM" id="CLU_039206_0_0_1"/>
<dbReference type="SUPFAM" id="SSF52047">
    <property type="entry name" value="RNI-like"/>
    <property type="match status" value="1"/>
</dbReference>
<dbReference type="Proteomes" id="UP000029665">
    <property type="component" value="Unassembled WGS sequence"/>
</dbReference>
<dbReference type="AlphaFoldDB" id="A0A060SIB5"/>
<dbReference type="Gene3D" id="3.80.10.10">
    <property type="entry name" value="Ribonuclease Inhibitor"/>
    <property type="match status" value="1"/>
</dbReference>
<dbReference type="EMBL" id="CCBP010000132">
    <property type="protein sequence ID" value="CDO74237.1"/>
    <property type="molecule type" value="Genomic_DNA"/>
</dbReference>
<evidence type="ECO:0000313" key="2">
    <source>
        <dbReference type="Proteomes" id="UP000029665"/>
    </source>
</evidence>